<keyword evidence="2" id="KW-1185">Reference proteome</keyword>
<sequence length="56" mass="6528">MPAGKPASRPAPSTDWRKPMERYQAIVRALGRVAARIRTWRDEIADRPIDPDGWWR</sequence>
<name>A0A7R7DV06_9ACTN</name>
<organism evidence="1 2">
    <name type="scientific">Actinocatenispora thailandica</name>
    <dbReference type="NCBI Taxonomy" id="227318"/>
    <lineage>
        <taxon>Bacteria</taxon>
        <taxon>Bacillati</taxon>
        <taxon>Actinomycetota</taxon>
        <taxon>Actinomycetes</taxon>
        <taxon>Micromonosporales</taxon>
        <taxon>Micromonosporaceae</taxon>
        <taxon>Actinocatenispora</taxon>
    </lineage>
</organism>
<reference evidence="1 2" key="1">
    <citation type="submission" date="2020-08" db="EMBL/GenBank/DDBJ databases">
        <title>Whole genome shotgun sequence of Actinocatenispora thailandica NBRC 105041.</title>
        <authorList>
            <person name="Komaki H."/>
            <person name="Tamura T."/>
        </authorList>
    </citation>
    <scope>NUCLEOTIDE SEQUENCE [LARGE SCALE GENOMIC DNA]</scope>
    <source>
        <strain evidence="1 2">NBRC 105041</strain>
    </source>
</reference>
<proteinExistence type="predicted"/>
<gene>
    <name evidence="1" type="ORF">Athai_58560</name>
</gene>
<dbReference type="AlphaFoldDB" id="A0A7R7DV06"/>
<accession>A0A7R7DV06</accession>
<dbReference type="KEGG" id="atl:Athai_58560"/>
<evidence type="ECO:0000313" key="1">
    <source>
        <dbReference type="EMBL" id="BCJ38353.1"/>
    </source>
</evidence>
<dbReference type="Proteomes" id="UP000611640">
    <property type="component" value="Chromosome"/>
</dbReference>
<evidence type="ECO:0000313" key="2">
    <source>
        <dbReference type="Proteomes" id="UP000611640"/>
    </source>
</evidence>
<dbReference type="EMBL" id="AP023355">
    <property type="protein sequence ID" value="BCJ38353.1"/>
    <property type="molecule type" value="Genomic_DNA"/>
</dbReference>
<protein>
    <submittedName>
        <fullName evidence="1">Uncharacterized protein</fullName>
    </submittedName>
</protein>